<protein>
    <submittedName>
        <fullName evidence="1">Uncharacterized protein</fullName>
    </submittedName>
</protein>
<comment type="caution">
    <text evidence="1">The sequence shown here is derived from an EMBL/GenBank/DDBJ whole genome shotgun (WGS) entry which is preliminary data.</text>
</comment>
<dbReference type="AlphaFoldDB" id="A0A9E4N5Q7"/>
<dbReference type="EMBL" id="JAEPCM010000606">
    <property type="protein sequence ID" value="MCG7948024.1"/>
    <property type="molecule type" value="Genomic_DNA"/>
</dbReference>
<reference evidence="1" key="1">
    <citation type="journal article" date="2021" name="Proc. Natl. Acad. Sci. U.S.A.">
        <title>Global biogeography of chemosynthetic symbionts reveals both localized and globally distributed symbiont groups. .</title>
        <authorList>
            <person name="Osvatic J.T."/>
            <person name="Wilkins L.G.E."/>
            <person name="Leibrecht L."/>
            <person name="Leray M."/>
            <person name="Zauner S."/>
            <person name="Polzin J."/>
            <person name="Camacho Y."/>
            <person name="Gros O."/>
            <person name="van Gils J.A."/>
            <person name="Eisen J.A."/>
            <person name="Petersen J.M."/>
            <person name="Yuen B."/>
        </authorList>
    </citation>
    <scope>NUCLEOTIDE SEQUENCE</scope>
    <source>
        <strain evidence="1">MAGclacostrist064TRANS</strain>
    </source>
</reference>
<name>A0A9E4N5Q7_9GAMM</name>
<evidence type="ECO:0000313" key="1">
    <source>
        <dbReference type="EMBL" id="MCG7948024.1"/>
    </source>
</evidence>
<organism evidence="1 2">
    <name type="scientific">Candidatus Thiodiazotropha taylori</name>
    <dbReference type="NCBI Taxonomy" id="2792791"/>
    <lineage>
        <taxon>Bacteria</taxon>
        <taxon>Pseudomonadati</taxon>
        <taxon>Pseudomonadota</taxon>
        <taxon>Gammaproteobacteria</taxon>
        <taxon>Chromatiales</taxon>
        <taxon>Sedimenticolaceae</taxon>
        <taxon>Candidatus Thiodiazotropha</taxon>
    </lineage>
</organism>
<sequence length="539" mass="60753">MPKVSRPAQTARPIVNAPVTYSNLQVTPDQITGGAGDRLIQQGQIEQQRGIQMKEEDDVARVKELDAQFSAAVRDSLYLGDNAYYRRKGREAYDTLGEARSGLEELRKQYLEQVGNDNQRKLLSQASMGRLNTSFDAMTRHASAERLNWQNSVNEARAAEEAQSAIAAWRNPTEVKVHIRAGSNEKAEILERAGASQEEIRNKLEAYESEIHIGVIKTMIDASPEAAQIYYKQNQERIDADQHEAVQDLLEAETTLHKVHQAADQIWSLTGTDEEKLAAARTLSGKVREGVVSEIKTRMAERKVLDGVQNQQAFDMALNIVRQPGAKISLIPSAIRGPLKPDQMATLERELTRIRRGEPVVTNSTLWNTFQSMAYEEPEAFLKVNLNTLVDQIEQPDLDKLYSLQRAMKGAGGKDLDYFTEVQNLRTQVNQLFSDPKSDDAIQMHQRVQMKASELEAQLKRKLTPVEKMQLVNDTYREVVTHTGRIWDSMKREFEITAEGVPEYLIDEIVGVLEFEGMDASEENIQKAYRAMLGAPNGR</sequence>
<evidence type="ECO:0000313" key="2">
    <source>
        <dbReference type="Proteomes" id="UP000886667"/>
    </source>
</evidence>
<dbReference type="Proteomes" id="UP000886667">
    <property type="component" value="Unassembled WGS sequence"/>
</dbReference>
<accession>A0A9E4N5Q7</accession>
<gene>
    <name evidence="1" type="ORF">JAZ07_16900</name>
</gene>
<proteinExistence type="predicted"/>